<gene>
    <name evidence="2" type="ORF">IAC04_03110</name>
</gene>
<dbReference type="PROSITE" id="PS51257">
    <property type="entry name" value="PROKAR_LIPOPROTEIN"/>
    <property type="match status" value="1"/>
</dbReference>
<reference evidence="2" key="2">
    <citation type="submission" date="2021-04" db="EMBL/GenBank/DDBJ databases">
        <authorList>
            <person name="Gilroy R."/>
        </authorList>
    </citation>
    <scope>NUCLEOTIDE SEQUENCE</scope>
    <source>
        <strain evidence="2">Gambia16-554</strain>
    </source>
</reference>
<dbReference type="AlphaFoldDB" id="A0A9D2K9Q9"/>
<dbReference type="EMBL" id="DXAW01000060">
    <property type="protein sequence ID" value="HIZ85460.1"/>
    <property type="molecule type" value="Genomic_DNA"/>
</dbReference>
<name>A0A9D2K9Q9_9BACT</name>
<evidence type="ECO:0008006" key="4">
    <source>
        <dbReference type="Google" id="ProtNLM"/>
    </source>
</evidence>
<evidence type="ECO:0000256" key="1">
    <source>
        <dbReference type="SAM" id="SignalP"/>
    </source>
</evidence>
<evidence type="ECO:0000313" key="3">
    <source>
        <dbReference type="Proteomes" id="UP000824115"/>
    </source>
</evidence>
<keyword evidence="1" id="KW-0732">Signal</keyword>
<sequence>MKYLLYTALMSAALLLLSSCQERTASVEESAVEFTVATKAGGEGRLTRLYVAERVGEHDNGEPLHCTRVEDLAPVGADGATSYNLLNMTAQWYKFAFVSVPSVEGVMPVVDPTDAESCDFNSIVIDYTPVIKAQAQDSTLSHMTDLHIYRQVIDRWLKPGETLTEDVTLSRITGRLELDMGIPEDQFRSEIESITLNLTAVPAGVYLRDEADGKILTVGNVNQQIFEFTEFNWGQRQHYVIRLDLLPGDISGTVVVMYKDGSAGDAYRLMSEDGTVSIKAGTRTKVRFNGIGDGSFEVRYAGFPGDDAAVIGVDEDVWNEQ</sequence>
<dbReference type="Proteomes" id="UP000824115">
    <property type="component" value="Unassembled WGS sequence"/>
</dbReference>
<comment type="caution">
    <text evidence="2">The sequence shown here is derived from an EMBL/GenBank/DDBJ whole genome shotgun (WGS) entry which is preliminary data.</text>
</comment>
<organism evidence="2 3">
    <name type="scientific">Candidatus Coprenecus stercoravium</name>
    <dbReference type="NCBI Taxonomy" id="2840735"/>
    <lineage>
        <taxon>Bacteria</taxon>
        <taxon>Pseudomonadati</taxon>
        <taxon>Bacteroidota</taxon>
        <taxon>Bacteroidia</taxon>
        <taxon>Bacteroidales</taxon>
        <taxon>Rikenellaceae</taxon>
        <taxon>Rikenellaceae incertae sedis</taxon>
        <taxon>Candidatus Coprenecus</taxon>
    </lineage>
</organism>
<reference evidence="2" key="1">
    <citation type="journal article" date="2021" name="PeerJ">
        <title>Extensive microbial diversity within the chicken gut microbiome revealed by metagenomics and culture.</title>
        <authorList>
            <person name="Gilroy R."/>
            <person name="Ravi A."/>
            <person name="Getino M."/>
            <person name="Pursley I."/>
            <person name="Horton D.L."/>
            <person name="Alikhan N.F."/>
            <person name="Baker D."/>
            <person name="Gharbi K."/>
            <person name="Hall N."/>
            <person name="Watson M."/>
            <person name="Adriaenssens E.M."/>
            <person name="Foster-Nyarko E."/>
            <person name="Jarju S."/>
            <person name="Secka A."/>
            <person name="Antonio M."/>
            <person name="Oren A."/>
            <person name="Chaudhuri R.R."/>
            <person name="La Ragione R."/>
            <person name="Hildebrand F."/>
            <person name="Pallen M.J."/>
        </authorList>
    </citation>
    <scope>NUCLEOTIDE SEQUENCE</scope>
    <source>
        <strain evidence="2">Gambia16-554</strain>
    </source>
</reference>
<evidence type="ECO:0000313" key="2">
    <source>
        <dbReference type="EMBL" id="HIZ85460.1"/>
    </source>
</evidence>
<accession>A0A9D2K9Q9</accession>
<protein>
    <recommendedName>
        <fullName evidence="4">Fimbrillin family protein</fullName>
    </recommendedName>
</protein>
<feature type="chain" id="PRO_5038889739" description="Fimbrillin family protein" evidence="1">
    <location>
        <begin position="26"/>
        <end position="321"/>
    </location>
</feature>
<proteinExistence type="predicted"/>
<feature type="signal peptide" evidence="1">
    <location>
        <begin position="1"/>
        <end position="25"/>
    </location>
</feature>